<keyword evidence="4" id="KW-1185">Reference proteome</keyword>
<feature type="domain" description="Endonuclease GajA/Old nuclease/RecF-like AAA" evidence="1">
    <location>
        <begin position="4"/>
        <end position="66"/>
    </location>
</feature>
<keyword evidence="3" id="KW-0255">Endonuclease</keyword>
<organism evidence="3 4">
    <name type="scientific">Salinimicrobium gaetbulicola</name>
    <dbReference type="NCBI Taxonomy" id="999702"/>
    <lineage>
        <taxon>Bacteria</taxon>
        <taxon>Pseudomonadati</taxon>
        <taxon>Bacteroidota</taxon>
        <taxon>Flavobacteriia</taxon>
        <taxon>Flavobacteriales</taxon>
        <taxon>Flavobacteriaceae</taxon>
        <taxon>Salinimicrobium</taxon>
    </lineage>
</organism>
<dbReference type="EMBL" id="JBHTJP010000014">
    <property type="protein sequence ID" value="MFD0975399.1"/>
    <property type="molecule type" value="Genomic_DNA"/>
</dbReference>
<dbReference type="SUPFAM" id="SSF52540">
    <property type="entry name" value="P-loop containing nucleoside triphosphate hydrolases"/>
    <property type="match status" value="1"/>
</dbReference>
<evidence type="ECO:0000259" key="2">
    <source>
        <dbReference type="Pfam" id="PF20469"/>
    </source>
</evidence>
<gene>
    <name evidence="3" type="ORF">ACFQ1G_01225</name>
</gene>
<dbReference type="InterPro" id="IPR051396">
    <property type="entry name" value="Bact_Antivir_Def_Nuclease"/>
</dbReference>
<dbReference type="InterPro" id="IPR034139">
    <property type="entry name" value="TOPRIM_OLD"/>
</dbReference>
<dbReference type="Gene3D" id="3.40.50.300">
    <property type="entry name" value="P-loop containing nucleotide triphosphate hydrolases"/>
    <property type="match status" value="1"/>
</dbReference>
<sequence>MGHKLTELKVENFKSIKSQEFDISDYTPMVGYNNAGKTNILESIKWVLQKSTLKIGDFNDPELPVIVTAKIDGITEELLENLNQGHRNRIEPFLDQETLSVRRIQPLPTSSAGQIRLEVLNPQAEDEAEEWQPNPAGIDNAIKALFPDPIHIGAMENSEEDVSKYKTSSTIGKLLSEIIGPIEEQYGDQVRNALKGLKDILDADGQHRAPELTTFDEQVNGKLDAFFPDINIKVHVPTPELKEVFTKGTIKVYENQNELGTDVSALGHGAQRSIQMTLIRHLADLKINDGEQTTTTLLLIDEPELYLHPQAIEILRESLKTLSTQGYQIIFSTHSPFMITEKDVANTILIRKNQELGTHKRNSLKSAIPTVEQDAQHQLTLMFALSNSSNILFSERVILAEGKTENKLLPFLVDTISNRTLALNKCALVQQGGSGNTKKSMLVLNTMDLPCKAIVDLDYAFKHGVSDGFLQADDPDIAACIAELALLAPANGITLDNGLPTNKNSSMSAAEAFALLAQRANVQQNILNLKAKLQAQGIWIWTKGTIEKHLNINGKTEQAWARFKSDIETNGIEATLPNDHAEVRACINWILN</sequence>
<feature type="domain" description="OLD protein-like TOPRIM" evidence="2">
    <location>
        <begin position="392"/>
        <end position="458"/>
    </location>
</feature>
<dbReference type="PANTHER" id="PTHR43581">
    <property type="entry name" value="ATP/GTP PHOSPHATASE"/>
    <property type="match status" value="1"/>
</dbReference>
<protein>
    <submittedName>
        <fullName evidence="3">ATP-dependent endonuclease</fullName>
    </submittedName>
</protein>
<dbReference type="GO" id="GO:0004519">
    <property type="term" value="F:endonuclease activity"/>
    <property type="evidence" value="ECO:0007669"/>
    <property type="project" value="UniProtKB-KW"/>
</dbReference>
<keyword evidence="3" id="KW-0378">Hydrolase</keyword>
<name>A0ABW3IC37_9FLAO</name>
<keyword evidence="3" id="KW-0540">Nuclease</keyword>
<feature type="domain" description="Endonuclease GajA/Old nuclease/RecF-like AAA" evidence="1">
    <location>
        <begin position="156"/>
        <end position="339"/>
    </location>
</feature>
<proteinExistence type="predicted"/>
<evidence type="ECO:0000313" key="4">
    <source>
        <dbReference type="Proteomes" id="UP001597100"/>
    </source>
</evidence>
<evidence type="ECO:0000313" key="3">
    <source>
        <dbReference type="EMBL" id="MFD0975399.1"/>
    </source>
</evidence>
<dbReference type="PANTHER" id="PTHR43581:SF4">
    <property type="entry name" value="ATP_GTP PHOSPHATASE"/>
    <property type="match status" value="1"/>
</dbReference>
<evidence type="ECO:0000259" key="1">
    <source>
        <dbReference type="Pfam" id="PF13175"/>
    </source>
</evidence>
<dbReference type="RefSeq" id="WP_380736417.1">
    <property type="nucleotide sequence ID" value="NZ_JBHTJP010000014.1"/>
</dbReference>
<dbReference type="Proteomes" id="UP001597100">
    <property type="component" value="Unassembled WGS sequence"/>
</dbReference>
<accession>A0ABW3IC37</accession>
<dbReference type="Pfam" id="PF20469">
    <property type="entry name" value="OLD-like_TOPRIM"/>
    <property type="match status" value="1"/>
</dbReference>
<reference evidence="4" key="1">
    <citation type="journal article" date="2019" name="Int. J. Syst. Evol. Microbiol.">
        <title>The Global Catalogue of Microorganisms (GCM) 10K type strain sequencing project: providing services to taxonomists for standard genome sequencing and annotation.</title>
        <authorList>
            <consortium name="The Broad Institute Genomics Platform"/>
            <consortium name="The Broad Institute Genome Sequencing Center for Infectious Disease"/>
            <person name="Wu L."/>
            <person name="Ma J."/>
        </authorList>
    </citation>
    <scope>NUCLEOTIDE SEQUENCE [LARGE SCALE GENOMIC DNA]</scope>
    <source>
        <strain evidence="4">CCUG 60898</strain>
    </source>
</reference>
<comment type="caution">
    <text evidence="3">The sequence shown here is derived from an EMBL/GenBank/DDBJ whole genome shotgun (WGS) entry which is preliminary data.</text>
</comment>
<dbReference type="InterPro" id="IPR027417">
    <property type="entry name" value="P-loop_NTPase"/>
</dbReference>
<dbReference type="Pfam" id="PF13175">
    <property type="entry name" value="AAA_15"/>
    <property type="match status" value="2"/>
</dbReference>
<dbReference type="InterPro" id="IPR041685">
    <property type="entry name" value="AAA_GajA/Old/RecF-like"/>
</dbReference>